<evidence type="ECO:0000256" key="5">
    <source>
        <dbReference type="ARBA" id="ARBA00022692"/>
    </source>
</evidence>
<dbReference type="PANTHER" id="PTHR43298:SF2">
    <property type="entry name" value="FMN_FAD EXPORTER YEEO-RELATED"/>
    <property type="match status" value="1"/>
</dbReference>
<reference evidence="11 12" key="1">
    <citation type="submission" date="2019-02" db="EMBL/GenBank/DDBJ databases">
        <title>Prokaryotic population dynamics and viral predation in marine succession experiment using metagenomics: the confinement effect.</title>
        <authorList>
            <person name="Haro-Moreno J.M."/>
            <person name="Rodriguez-Valera F."/>
            <person name="Lopez-Perez M."/>
        </authorList>
    </citation>
    <scope>NUCLEOTIDE SEQUENCE [LARGE SCALE GENOMIC DNA]</scope>
    <source>
        <strain evidence="11">MED-G170</strain>
    </source>
</reference>
<dbReference type="InterPro" id="IPR002528">
    <property type="entry name" value="MATE_fam"/>
</dbReference>
<organism evidence="11 12">
    <name type="scientific">SAR92 clade bacterium</name>
    <dbReference type="NCBI Taxonomy" id="2315479"/>
    <lineage>
        <taxon>Bacteria</taxon>
        <taxon>Pseudomonadati</taxon>
        <taxon>Pseudomonadota</taxon>
        <taxon>Gammaproteobacteria</taxon>
        <taxon>Cellvibrionales</taxon>
        <taxon>Porticoccaceae</taxon>
        <taxon>SAR92 clade</taxon>
    </lineage>
</organism>
<evidence type="ECO:0000256" key="6">
    <source>
        <dbReference type="ARBA" id="ARBA00022989"/>
    </source>
</evidence>
<dbReference type="PANTHER" id="PTHR43298">
    <property type="entry name" value="MULTIDRUG RESISTANCE PROTEIN NORM-RELATED"/>
    <property type="match status" value="1"/>
</dbReference>
<feature type="transmembrane region" description="Helical" evidence="10">
    <location>
        <begin position="33"/>
        <end position="52"/>
    </location>
</feature>
<feature type="transmembrane region" description="Helical" evidence="10">
    <location>
        <begin position="173"/>
        <end position="194"/>
    </location>
</feature>
<evidence type="ECO:0000256" key="9">
    <source>
        <dbReference type="ARBA" id="ARBA00031636"/>
    </source>
</evidence>
<evidence type="ECO:0000256" key="7">
    <source>
        <dbReference type="ARBA" id="ARBA00023065"/>
    </source>
</evidence>
<feature type="transmembrane region" description="Helical" evidence="10">
    <location>
        <begin position="106"/>
        <end position="131"/>
    </location>
</feature>
<feature type="transmembrane region" description="Helical" evidence="10">
    <location>
        <begin position="143"/>
        <end position="161"/>
    </location>
</feature>
<evidence type="ECO:0000256" key="8">
    <source>
        <dbReference type="ARBA" id="ARBA00023136"/>
    </source>
</evidence>
<dbReference type="GO" id="GO:0042910">
    <property type="term" value="F:xenobiotic transmembrane transporter activity"/>
    <property type="evidence" value="ECO:0007669"/>
    <property type="project" value="InterPro"/>
</dbReference>
<evidence type="ECO:0000313" key="12">
    <source>
        <dbReference type="Proteomes" id="UP000315889"/>
    </source>
</evidence>
<evidence type="ECO:0000256" key="3">
    <source>
        <dbReference type="ARBA" id="ARBA00022449"/>
    </source>
</evidence>
<dbReference type="PIRSF" id="PIRSF006603">
    <property type="entry name" value="DinF"/>
    <property type="match status" value="1"/>
</dbReference>
<feature type="transmembrane region" description="Helical" evidence="10">
    <location>
        <begin position="255"/>
        <end position="277"/>
    </location>
</feature>
<keyword evidence="7" id="KW-0406">Ion transport</keyword>
<dbReference type="GO" id="GO:0015297">
    <property type="term" value="F:antiporter activity"/>
    <property type="evidence" value="ECO:0007669"/>
    <property type="project" value="UniProtKB-KW"/>
</dbReference>
<keyword evidence="3" id="KW-0050">Antiport</keyword>
<evidence type="ECO:0000256" key="10">
    <source>
        <dbReference type="SAM" id="Phobius"/>
    </source>
</evidence>
<sequence>MSLSSTPNEIIPTPQTPRFIDNARTLMRLAGPLIMGQIAVVGMTVTDIYVAGQVNADTLAALQLGGSIWSMITLMVIGIMIANSPIIGNYWGARQLDKVRFQFQQVLWLALPIGFVVIGGVFIGIALLGHLDVSDNVYQIAKGYLYPFLITGFMFPAFFAFRTTFEGMGDTRPVLVFNSAAFLLNGILDYVLVFGKFGIPKLGGVGAAWATVIVMAFLVACMAAYGQRSKTVKNVNLYNDFSAPDLSTLAETLRLGIPIALNIAAEFSFFAIIPFMIAHLGAEVVGAHAITINIDSLAFMIPLGIAQALTIKVAHAQGSGNPIEARIFCLAGFKLVLILGLVTSSMKILFREDIAALFSANPQVQIIAANLFFFAAALGAVDCLQMSASGALRGYKDARVPLAIQIFAFWIVAFPIAYTMALTDTWGEPLGVYGFWIGTIIAASVAAIFLLTRWNIVSKNEIKLFNQSQPSNPM</sequence>
<evidence type="ECO:0000256" key="1">
    <source>
        <dbReference type="ARBA" id="ARBA00004429"/>
    </source>
</evidence>
<feature type="transmembrane region" description="Helical" evidence="10">
    <location>
        <begin position="206"/>
        <end position="225"/>
    </location>
</feature>
<feature type="transmembrane region" description="Helical" evidence="10">
    <location>
        <begin position="362"/>
        <end position="381"/>
    </location>
</feature>
<feature type="transmembrane region" description="Helical" evidence="10">
    <location>
        <begin position="327"/>
        <end position="350"/>
    </location>
</feature>
<evidence type="ECO:0000256" key="2">
    <source>
        <dbReference type="ARBA" id="ARBA00022448"/>
    </source>
</evidence>
<gene>
    <name evidence="11" type="ORF">EVB03_02255</name>
</gene>
<keyword evidence="6 10" id="KW-1133">Transmembrane helix</keyword>
<dbReference type="GO" id="GO:0006811">
    <property type="term" value="P:monoatomic ion transport"/>
    <property type="evidence" value="ECO:0007669"/>
    <property type="project" value="UniProtKB-KW"/>
</dbReference>
<dbReference type="AlphaFoldDB" id="A0A520MIL0"/>
<feature type="transmembrane region" description="Helical" evidence="10">
    <location>
        <begin position="402"/>
        <end position="421"/>
    </location>
</feature>
<comment type="caution">
    <text evidence="11">The sequence shown here is derived from an EMBL/GenBank/DDBJ whole genome shotgun (WGS) entry which is preliminary data.</text>
</comment>
<dbReference type="GO" id="GO:0005886">
    <property type="term" value="C:plasma membrane"/>
    <property type="evidence" value="ECO:0007669"/>
    <property type="project" value="UniProtKB-SubCell"/>
</dbReference>
<dbReference type="EMBL" id="SHBP01000002">
    <property type="protein sequence ID" value="RZO21068.1"/>
    <property type="molecule type" value="Genomic_DNA"/>
</dbReference>
<comment type="subcellular location">
    <subcellularLocation>
        <location evidence="1">Cell inner membrane</location>
        <topology evidence="1">Multi-pass membrane protein</topology>
    </subcellularLocation>
</comment>
<feature type="transmembrane region" description="Helical" evidence="10">
    <location>
        <begin position="433"/>
        <end position="452"/>
    </location>
</feature>
<evidence type="ECO:0000313" key="11">
    <source>
        <dbReference type="EMBL" id="RZO21068.1"/>
    </source>
</evidence>
<dbReference type="Proteomes" id="UP000315889">
    <property type="component" value="Unassembled WGS sequence"/>
</dbReference>
<name>A0A520MIL0_9GAMM</name>
<evidence type="ECO:0000256" key="4">
    <source>
        <dbReference type="ARBA" id="ARBA00022475"/>
    </source>
</evidence>
<keyword evidence="5 10" id="KW-0812">Transmembrane</keyword>
<accession>A0A520MIL0</accession>
<keyword evidence="8 10" id="KW-0472">Membrane</keyword>
<keyword evidence="2" id="KW-0813">Transport</keyword>
<proteinExistence type="predicted"/>
<keyword evidence="4" id="KW-1003">Cell membrane</keyword>
<protein>
    <recommendedName>
        <fullName evidence="9">Multidrug-efflux transporter</fullName>
    </recommendedName>
</protein>
<dbReference type="InterPro" id="IPR048279">
    <property type="entry name" value="MdtK-like"/>
</dbReference>
<dbReference type="CDD" id="cd13131">
    <property type="entry name" value="MATE_NorM_like"/>
    <property type="match status" value="1"/>
</dbReference>
<dbReference type="InterPro" id="IPR050222">
    <property type="entry name" value="MATE_MdtK"/>
</dbReference>
<dbReference type="Pfam" id="PF01554">
    <property type="entry name" value="MatE"/>
    <property type="match status" value="2"/>
</dbReference>
<dbReference type="NCBIfam" id="TIGR00797">
    <property type="entry name" value="matE"/>
    <property type="match status" value="1"/>
</dbReference>
<feature type="transmembrane region" description="Helical" evidence="10">
    <location>
        <begin position="64"/>
        <end position="86"/>
    </location>
</feature>